<organism evidence="1 2">
    <name type="scientific">Limosilactobacillus rudii</name>
    <dbReference type="NCBI Taxonomy" id="2759755"/>
    <lineage>
        <taxon>Bacteria</taxon>
        <taxon>Bacillati</taxon>
        <taxon>Bacillota</taxon>
        <taxon>Bacilli</taxon>
        <taxon>Lactobacillales</taxon>
        <taxon>Lactobacillaceae</taxon>
        <taxon>Limosilactobacillus</taxon>
    </lineage>
</organism>
<proteinExistence type="predicted"/>
<dbReference type="EMBL" id="JACIVA010000037">
    <property type="protein sequence ID" value="MBB1096874.1"/>
    <property type="molecule type" value="Genomic_DNA"/>
</dbReference>
<evidence type="ECO:0000313" key="1">
    <source>
        <dbReference type="EMBL" id="MBB1096874.1"/>
    </source>
</evidence>
<keyword evidence="2" id="KW-1185">Reference proteome</keyword>
<accession>A0A7W3UJR7</accession>
<dbReference type="RefSeq" id="WP_182595480.1">
    <property type="nucleotide sequence ID" value="NZ_JACIVA010000037.1"/>
</dbReference>
<name>A0A7W3UJR7_9LACO</name>
<comment type="caution">
    <text evidence="1">The sequence shown here is derived from an EMBL/GenBank/DDBJ whole genome shotgun (WGS) entry which is preliminary data.</text>
</comment>
<gene>
    <name evidence="1" type="ORF">H5S09_02775</name>
</gene>
<sequence>MTTDDFISKVNDLNGVYASKQREDHRMLINIFKTCNHMCFAEVLVKERVLNLFCRPQSTEVAEDVLQELFRLICDYQEEK</sequence>
<dbReference type="AlphaFoldDB" id="A0A7W3UJR7"/>
<evidence type="ECO:0000313" key="2">
    <source>
        <dbReference type="Proteomes" id="UP000517106"/>
    </source>
</evidence>
<protein>
    <submittedName>
        <fullName evidence="1">Uncharacterized protein</fullName>
    </submittedName>
</protein>
<reference evidence="1 2" key="1">
    <citation type="submission" date="2020-07" db="EMBL/GenBank/DDBJ databases">
        <title>Description of Limosilactobacillus balticus sp. nov., Limosilactobacillus agrestis sp. nov., Limosilactobacillus albertensis sp. nov., Limosilactobacillus rudii sp. nov., Limosilactobacillus fastidiosus sp. nov., five novel Limosilactobacillus species isolated from the vertebrate gastrointestinal tract, and proposal of 6 subspecies of Limosilactobacillus reuteri adapted to the gastrointestinal tract of specific vertebrate hosts.</title>
        <authorList>
            <person name="Li F."/>
            <person name="Cheng C."/>
            <person name="Zheng J."/>
            <person name="Quevedo R.M."/>
            <person name="Li J."/>
            <person name="Roos S."/>
            <person name="Gaenzle M.G."/>
            <person name="Walter J."/>
        </authorList>
    </citation>
    <scope>NUCLEOTIDE SEQUENCE [LARGE SCALE GENOMIC DNA]</scope>
    <source>
        <strain evidence="1 2">STM2_1</strain>
    </source>
</reference>
<dbReference type="Proteomes" id="UP000517106">
    <property type="component" value="Unassembled WGS sequence"/>
</dbReference>